<dbReference type="EMBL" id="UOES01000553">
    <property type="protein sequence ID" value="VAW29351.1"/>
    <property type="molecule type" value="Genomic_DNA"/>
</dbReference>
<reference evidence="1" key="1">
    <citation type="submission" date="2018-06" db="EMBL/GenBank/DDBJ databases">
        <authorList>
            <person name="Zhirakovskaya E."/>
        </authorList>
    </citation>
    <scope>NUCLEOTIDE SEQUENCE</scope>
</reference>
<evidence type="ECO:0008006" key="2">
    <source>
        <dbReference type="Google" id="ProtNLM"/>
    </source>
</evidence>
<evidence type="ECO:0000313" key="1">
    <source>
        <dbReference type="EMBL" id="VAW29351.1"/>
    </source>
</evidence>
<protein>
    <recommendedName>
        <fullName evidence="2">WbqC-like protein family</fullName>
    </recommendedName>
</protein>
<gene>
    <name evidence="1" type="ORF">MNBD_BACTEROID06-1388</name>
</gene>
<name>A0A3B0UE94_9ZZZZ</name>
<accession>A0A3B0UE94</accession>
<dbReference type="AlphaFoldDB" id="A0A3B0UE94"/>
<organism evidence="1">
    <name type="scientific">hydrothermal vent metagenome</name>
    <dbReference type="NCBI Taxonomy" id="652676"/>
    <lineage>
        <taxon>unclassified sequences</taxon>
        <taxon>metagenomes</taxon>
        <taxon>ecological metagenomes</taxon>
    </lineage>
</organism>
<dbReference type="Pfam" id="PF08889">
    <property type="entry name" value="WbqC"/>
    <property type="match status" value="2"/>
</dbReference>
<sequence length="206" mass="23959">MQILLDLHYLPNTSYFSLLAKADEVIIERHENFVKQTYRNRTHILTPNGIDALSIPLIGSQKKIKIDEIKIDYSQKWANRHWRAIKSAYGKAPFFEYYADYIKQEIYAEHKTLFALNLNLLTLCLRFLQIEETLAFTSSYQKTAENPILDLRSSIHPKKTFTSSLKIEYIPYQQVFGNSFVQNLSILDLLFSEGSNAGSIIRQQMN</sequence>
<dbReference type="InterPro" id="IPR014985">
    <property type="entry name" value="WbqC"/>
</dbReference>
<proteinExistence type="predicted"/>